<keyword evidence="5 6" id="KW-0408">Iron</keyword>
<gene>
    <name evidence="8" type="ORF">FSB_LOCUS2847</name>
</gene>
<dbReference type="SUPFAM" id="SSF51197">
    <property type="entry name" value="Clavaminate synthase-like"/>
    <property type="match status" value="1"/>
</dbReference>
<dbReference type="EMBL" id="OIVN01000136">
    <property type="protein sequence ID" value="SPC74965.1"/>
    <property type="molecule type" value="Genomic_DNA"/>
</dbReference>
<dbReference type="InterPro" id="IPR044861">
    <property type="entry name" value="IPNS-like_FE2OG_OXY"/>
</dbReference>
<dbReference type="Pfam" id="PF03171">
    <property type="entry name" value="2OG-FeII_Oxy"/>
    <property type="match status" value="1"/>
</dbReference>
<evidence type="ECO:0000313" key="8">
    <source>
        <dbReference type="EMBL" id="SPC74965.1"/>
    </source>
</evidence>
<dbReference type="AlphaFoldDB" id="A0A2N9EJM6"/>
<dbReference type="GO" id="GO:0031418">
    <property type="term" value="F:L-ascorbic acid binding"/>
    <property type="evidence" value="ECO:0007669"/>
    <property type="project" value="UniProtKB-KW"/>
</dbReference>
<protein>
    <recommendedName>
        <fullName evidence="7">Fe2OG dioxygenase domain-containing protein</fullName>
    </recommendedName>
</protein>
<dbReference type="FunFam" id="2.60.120.330:FF:000001">
    <property type="entry name" value="Protein SRG1"/>
    <property type="match status" value="1"/>
</dbReference>
<dbReference type="GO" id="GO:0046872">
    <property type="term" value="F:metal ion binding"/>
    <property type="evidence" value="ECO:0007669"/>
    <property type="project" value="UniProtKB-KW"/>
</dbReference>
<evidence type="ECO:0000259" key="7">
    <source>
        <dbReference type="PROSITE" id="PS51471"/>
    </source>
</evidence>
<name>A0A2N9EJM6_FAGSY</name>
<evidence type="ECO:0000256" key="2">
    <source>
        <dbReference type="ARBA" id="ARBA00022723"/>
    </source>
</evidence>
<reference evidence="8" key="1">
    <citation type="submission" date="2018-02" db="EMBL/GenBank/DDBJ databases">
        <authorList>
            <person name="Cohen D.B."/>
            <person name="Kent A.D."/>
        </authorList>
    </citation>
    <scope>NUCLEOTIDE SEQUENCE</scope>
</reference>
<dbReference type="Gene3D" id="2.60.120.330">
    <property type="entry name" value="B-lactam Antibiotic, Isopenicillin N Synthase, Chain"/>
    <property type="match status" value="1"/>
</dbReference>
<evidence type="ECO:0000256" key="3">
    <source>
        <dbReference type="ARBA" id="ARBA00022896"/>
    </source>
</evidence>
<keyword evidence="3" id="KW-0847">Vitamin C</keyword>
<dbReference type="InterPro" id="IPR005123">
    <property type="entry name" value="Oxoglu/Fe-dep_dioxygenase_dom"/>
</dbReference>
<dbReference type="InterPro" id="IPR050295">
    <property type="entry name" value="Plant_2OG-oxidoreductases"/>
</dbReference>
<feature type="domain" description="Fe2OG dioxygenase" evidence="7">
    <location>
        <begin position="207"/>
        <end position="307"/>
    </location>
</feature>
<sequence length="369" mass="41819">MEQKLTNLGSSLPVPCVQELAKETFTTVPPRYVRVDQDPPIVSNTSSLPQVPIIDMQKLLSKDLIVVETELEKLHHACKHWGFFQLVNHGVSTSLLANVKAGIQEFFNFPIEEKKKFPQQSGDLEGFGQAFVVSEEQKLDWADMFYMITLPTHLRKPHLFPKLPLPLRDTLEAYSCDLKALAIKILDLMAKALRMEVTDMKALFDEGYQSMRMNYYPPCPQPELVIGLNPHSDAVGLTILLQVNEMEGLQVRKDGMWIPVKPLHNAFVVNIGDILEIVTNGIYRSIEHRATVNSEKERLSVATFYNPKLDGDMGPAPSLVTPETPALFKRIGVADYFKGYFSRELQGKSYLDVMRIQNDKREAFEVPMN</sequence>
<accession>A0A2N9EJM6</accession>
<keyword evidence="4 6" id="KW-0560">Oxidoreductase</keyword>
<dbReference type="Pfam" id="PF14226">
    <property type="entry name" value="DIOX_N"/>
    <property type="match status" value="1"/>
</dbReference>
<keyword evidence="2 6" id="KW-0479">Metal-binding</keyword>
<evidence type="ECO:0000256" key="5">
    <source>
        <dbReference type="ARBA" id="ARBA00023004"/>
    </source>
</evidence>
<proteinExistence type="inferred from homology"/>
<dbReference type="PROSITE" id="PS51471">
    <property type="entry name" value="FE2OG_OXY"/>
    <property type="match status" value="1"/>
</dbReference>
<dbReference type="GO" id="GO:0016491">
    <property type="term" value="F:oxidoreductase activity"/>
    <property type="evidence" value="ECO:0007669"/>
    <property type="project" value="UniProtKB-KW"/>
</dbReference>
<evidence type="ECO:0000256" key="4">
    <source>
        <dbReference type="ARBA" id="ARBA00023002"/>
    </source>
</evidence>
<dbReference type="PANTHER" id="PTHR47991">
    <property type="entry name" value="OXOGLUTARATE/IRON-DEPENDENT DIOXYGENASE"/>
    <property type="match status" value="1"/>
</dbReference>
<organism evidence="8">
    <name type="scientific">Fagus sylvatica</name>
    <name type="common">Beechnut</name>
    <dbReference type="NCBI Taxonomy" id="28930"/>
    <lineage>
        <taxon>Eukaryota</taxon>
        <taxon>Viridiplantae</taxon>
        <taxon>Streptophyta</taxon>
        <taxon>Embryophyta</taxon>
        <taxon>Tracheophyta</taxon>
        <taxon>Spermatophyta</taxon>
        <taxon>Magnoliopsida</taxon>
        <taxon>eudicotyledons</taxon>
        <taxon>Gunneridae</taxon>
        <taxon>Pentapetalae</taxon>
        <taxon>rosids</taxon>
        <taxon>fabids</taxon>
        <taxon>Fagales</taxon>
        <taxon>Fagaceae</taxon>
        <taxon>Fagus</taxon>
    </lineage>
</organism>
<evidence type="ECO:0000256" key="6">
    <source>
        <dbReference type="RuleBase" id="RU003682"/>
    </source>
</evidence>
<dbReference type="InterPro" id="IPR027443">
    <property type="entry name" value="IPNS-like_sf"/>
</dbReference>
<dbReference type="InterPro" id="IPR026992">
    <property type="entry name" value="DIOX_N"/>
</dbReference>
<comment type="similarity">
    <text evidence="1 6">Belongs to the iron/ascorbate-dependent oxidoreductase family.</text>
</comment>
<evidence type="ECO:0000256" key="1">
    <source>
        <dbReference type="ARBA" id="ARBA00008056"/>
    </source>
</evidence>